<keyword evidence="5 8" id="KW-0812">Transmembrane</keyword>
<evidence type="ECO:0000256" key="6">
    <source>
        <dbReference type="ARBA" id="ARBA00022989"/>
    </source>
</evidence>
<evidence type="ECO:0000256" key="8">
    <source>
        <dbReference type="RuleBase" id="RU363032"/>
    </source>
</evidence>
<comment type="subcellular location">
    <subcellularLocation>
        <location evidence="1 8">Cell membrane</location>
        <topology evidence="1 8">Multi-pass membrane protein</topology>
    </subcellularLocation>
</comment>
<dbReference type="AlphaFoldDB" id="A0A1M6D2W5"/>
<feature type="transmembrane region" description="Helical" evidence="8">
    <location>
        <begin position="231"/>
        <end position="254"/>
    </location>
</feature>
<feature type="domain" description="ABC transmembrane type-1" evidence="9">
    <location>
        <begin position="89"/>
        <end position="295"/>
    </location>
</feature>
<evidence type="ECO:0000256" key="4">
    <source>
        <dbReference type="ARBA" id="ARBA00022475"/>
    </source>
</evidence>
<dbReference type="STRING" id="1121302.SAMN02745163_00621"/>
<dbReference type="PANTHER" id="PTHR42929">
    <property type="entry name" value="INNER MEMBRANE ABC TRANSPORTER PERMEASE PROTEIN YDCU-RELATED-RELATED"/>
    <property type="match status" value="1"/>
</dbReference>
<evidence type="ECO:0000256" key="5">
    <source>
        <dbReference type="ARBA" id="ARBA00022692"/>
    </source>
</evidence>
<organism evidence="10 11">
    <name type="scientific">Clostridium cavendishii DSM 21758</name>
    <dbReference type="NCBI Taxonomy" id="1121302"/>
    <lineage>
        <taxon>Bacteria</taxon>
        <taxon>Bacillati</taxon>
        <taxon>Bacillota</taxon>
        <taxon>Clostridia</taxon>
        <taxon>Eubacteriales</taxon>
        <taxon>Clostridiaceae</taxon>
        <taxon>Clostridium</taxon>
    </lineage>
</organism>
<dbReference type="PANTHER" id="PTHR42929:SF1">
    <property type="entry name" value="INNER MEMBRANE ABC TRANSPORTER PERMEASE PROTEIN YDCU-RELATED"/>
    <property type="match status" value="1"/>
</dbReference>
<feature type="transmembrane region" description="Helical" evidence="8">
    <location>
        <begin position="35"/>
        <end position="59"/>
    </location>
</feature>
<evidence type="ECO:0000313" key="11">
    <source>
        <dbReference type="Proteomes" id="UP000184310"/>
    </source>
</evidence>
<feature type="transmembrane region" description="Helical" evidence="8">
    <location>
        <begin position="124"/>
        <end position="148"/>
    </location>
</feature>
<dbReference type="PROSITE" id="PS50928">
    <property type="entry name" value="ABC_TM1"/>
    <property type="match status" value="1"/>
</dbReference>
<comment type="similarity">
    <text evidence="2">Belongs to the binding-protein-dependent transport system permease family. CysTW subfamily.</text>
</comment>
<dbReference type="Proteomes" id="UP000184310">
    <property type="component" value="Unassembled WGS sequence"/>
</dbReference>
<keyword evidence="11" id="KW-1185">Reference proteome</keyword>
<accession>A0A1M6D2W5</accession>
<sequence length="308" mass="34509">MIQKSYVSNNKITLKARNINYINNKIKKLTGPAAFLLPVSLWMLAFFLIPIIIILIVSFCTRGEFGDIKYTLTFSNYLRLANPLYIDIFIKSLGIAVLTTIICLVFGYPFAFIIAKAQKKIKPILLLLVILPFWTNSLVRSYAMIIILRTEGLLNMLLLKFNIIASPMHIMYTDIAVMIGMLYMMFPFMVLPLYAAIEKLDMRILEAADDLGATPIQKFINITLPLTKSGILSGSLLVFVPTLGLFFITDLMGGSKVVLMSNLIKNQFLTARDWPFGAAISVILMIVMIIFILIYTKLGGKTDKGGLV</sequence>
<dbReference type="SUPFAM" id="SSF161098">
    <property type="entry name" value="MetI-like"/>
    <property type="match status" value="1"/>
</dbReference>
<evidence type="ECO:0000313" key="10">
    <source>
        <dbReference type="EMBL" id="SHI67645.1"/>
    </source>
</evidence>
<dbReference type="RefSeq" id="WP_084108235.1">
    <property type="nucleotide sequence ID" value="NZ_FQZB01000004.1"/>
</dbReference>
<keyword evidence="3 8" id="KW-0813">Transport</keyword>
<evidence type="ECO:0000256" key="7">
    <source>
        <dbReference type="ARBA" id="ARBA00023136"/>
    </source>
</evidence>
<dbReference type="InterPro" id="IPR000515">
    <property type="entry name" value="MetI-like"/>
</dbReference>
<proteinExistence type="inferred from homology"/>
<name>A0A1M6D2W5_9CLOT</name>
<dbReference type="CDD" id="cd06261">
    <property type="entry name" value="TM_PBP2"/>
    <property type="match status" value="1"/>
</dbReference>
<protein>
    <submittedName>
        <fullName evidence="10">Spermidine/putrescine transport system permease protein</fullName>
    </submittedName>
</protein>
<reference evidence="10 11" key="1">
    <citation type="submission" date="2016-11" db="EMBL/GenBank/DDBJ databases">
        <authorList>
            <person name="Jaros S."/>
            <person name="Januszkiewicz K."/>
            <person name="Wedrychowicz H."/>
        </authorList>
    </citation>
    <scope>NUCLEOTIDE SEQUENCE [LARGE SCALE GENOMIC DNA]</scope>
    <source>
        <strain evidence="10 11">DSM 21758</strain>
    </source>
</reference>
<keyword evidence="6 8" id="KW-1133">Transmembrane helix</keyword>
<dbReference type="Gene3D" id="1.10.3720.10">
    <property type="entry name" value="MetI-like"/>
    <property type="match status" value="1"/>
</dbReference>
<evidence type="ECO:0000256" key="2">
    <source>
        <dbReference type="ARBA" id="ARBA00007069"/>
    </source>
</evidence>
<feature type="transmembrane region" description="Helical" evidence="8">
    <location>
        <begin position="175"/>
        <end position="197"/>
    </location>
</feature>
<dbReference type="GO" id="GO:0055085">
    <property type="term" value="P:transmembrane transport"/>
    <property type="evidence" value="ECO:0007669"/>
    <property type="project" value="InterPro"/>
</dbReference>
<evidence type="ECO:0000256" key="1">
    <source>
        <dbReference type="ARBA" id="ARBA00004651"/>
    </source>
</evidence>
<gene>
    <name evidence="10" type="ORF">SAMN02745163_00621</name>
</gene>
<keyword evidence="7 8" id="KW-0472">Membrane</keyword>
<dbReference type="EMBL" id="FQZB01000004">
    <property type="protein sequence ID" value="SHI67645.1"/>
    <property type="molecule type" value="Genomic_DNA"/>
</dbReference>
<dbReference type="GO" id="GO:0005886">
    <property type="term" value="C:plasma membrane"/>
    <property type="evidence" value="ECO:0007669"/>
    <property type="project" value="UniProtKB-SubCell"/>
</dbReference>
<dbReference type="OrthoDB" id="9807047at2"/>
<feature type="transmembrane region" description="Helical" evidence="8">
    <location>
        <begin position="88"/>
        <end position="112"/>
    </location>
</feature>
<evidence type="ECO:0000256" key="3">
    <source>
        <dbReference type="ARBA" id="ARBA00022448"/>
    </source>
</evidence>
<keyword evidence="4" id="KW-1003">Cell membrane</keyword>
<feature type="transmembrane region" description="Helical" evidence="8">
    <location>
        <begin position="274"/>
        <end position="295"/>
    </location>
</feature>
<dbReference type="Pfam" id="PF00528">
    <property type="entry name" value="BPD_transp_1"/>
    <property type="match status" value="1"/>
</dbReference>
<dbReference type="InterPro" id="IPR035906">
    <property type="entry name" value="MetI-like_sf"/>
</dbReference>
<evidence type="ECO:0000259" key="9">
    <source>
        <dbReference type="PROSITE" id="PS50928"/>
    </source>
</evidence>